<evidence type="ECO:0000256" key="2">
    <source>
        <dbReference type="ARBA" id="ARBA00010441"/>
    </source>
</evidence>
<dbReference type="PANTHER" id="PTHR14269">
    <property type="entry name" value="CDP-DIACYLGLYCEROL--GLYCEROL-3-PHOSPHATE 3-PHOSPHATIDYLTRANSFERASE-RELATED"/>
    <property type="match status" value="1"/>
</dbReference>
<evidence type="ECO:0000313" key="14">
    <source>
        <dbReference type="Proteomes" id="UP000006650"/>
    </source>
</evidence>
<keyword evidence="6 12" id="KW-1133">Transmembrane helix</keyword>
<evidence type="ECO:0000256" key="11">
    <source>
        <dbReference type="RuleBase" id="RU003750"/>
    </source>
</evidence>
<evidence type="ECO:0000256" key="5">
    <source>
        <dbReference type="ARBA" id="ARBA00022692"/>
    </source>
</evidence>
<keyword evidence="5 12" id="KW-0812">Transmembrane</keyword>
<dbReference type="GO" id="GO:0016020">
    <property type="term" value="C:membrane"/>
    <property type="evidence" value="ECO:0007669"/>
    <property type="project" value="UniProtKB-SubCell"/>
</dbReference>
<gene>
    <name evidence="13" type="ordered locus">Coch_2102</name>
</gene>
<evidence type="ECO:0000256" key="6">
    <source>
        <dbReference type="ARBA" id="ARBA00022989"/>
    </source>
</evidence>
<organism evidence="13 14">
    <name type="scientific">Capnocytophaga ochracea (strain ATCC 27872 / DSM 7271 / CCUG 9716 / JCM 12966 / NCTC 12371 / SS31 / VPI 2845)</name>
    <name type="common">Bacteroides ochraceus</name>
    <dbReference type="NCBI Taxonomy" id="521097"/>
    <lineage>
        <taxon>Bacteria</taxon>
        <taxon>Pseudomonadati</taxon>
        <taxon>Bacteroidota</taxon>
        <taxon>Flavobacteriia</taxon>
        <taxon>Flavobacteriales</taxon>
        <taxon>Flavobacteriaceae</taxon>
        <taxon>Capnocytophaga</taxon>
    </lineage>
</organism>
<dbReference type="InterPro" id="IPR050324">
    <property type="entry name" value="CDP-alcohol_PTase-I"/>
</dbReference>
<dbReference type="Pfam" id="PF01066">
    <property type="entry name" value="CDP-OH_P_transf"/>
    <property type="match status" value="1"/>
</dbReference>
<dbReference type="GO" id="GO:0008654">
    <property type="term" value="P:phospholipid biosynthetic process"/>
    <property type="evidence" value="ECO:0007669"/>
    <property type="project" value="UniProtKB-KW"/>
</dbReference>
<feature type="transmembrane region" description="Helical" evidence="12">
    <location>
        <begin position="169"/>
        <end position="194"/>
    </location>
</feature>
<dbReference type="Proteomes" id="UP000006650">
    <property type="component" value="Chromosome"/>
</dbReference>
<dbReference type="KEGG" id="coc:Coch_2102"/>
<evidence type="ECO:0000313" key="13">
    <source>
        <dbReference type="EMBL" id="ACU93646.1"/>
    </source>
</evidence>
<dbReference type="HOGENOM" id="CLU_049944_3_0_10"/>
<keyword evidence="9" id="KW-0594">Phospholipid biosynthesis</keyword>
<evidence type="ECO:0000256" key="4">
    <source>
        <dbReference type="ARBA" id="ARBA00022679"/>
    </source>
</evidence>
<keyword evidence="10" id="KW-1208">Phospholipid metabolism</keyword>
<reference evidence="13 14" key="1">
    <citation type="journal article" date="2009" name="Stand. Genomic Sci.">
        <title>Complete genome sequence of Capnocytophaga ochracea type strain (VPI 2845).</title>
        <authorList>
            <person name="Mavrommatis K."/>
            <person name="Gronow S."/>
            <person name="Saunders E."/>
            <person name="Land M."/>
            <person name="Lapidus A."/>
            <person name="Copeland A."/>
            <person name="Glavina Del Rio T."/>
            <person name="Nolan M."/>
            <person name="Lucas S."/>
            <person name="Chen F."/>
            <person name="Tice H."/>
            <person name="Cheng J.F."/>
            <person name="Bruce D."/>
            <person name="Goodwin L."/>
            <person name="Pitluck S."/>
            <person name="Pati A."/>
            <person name="Ivanova N."/>
            <person name="Chen A."/>
            <person name="Palaniappan K."/>
            <person name="Chain P."/>
            <person name="Hauser L."/>
            <person name="Chang Y.J."/>
            <person name="Jeffries C.D."/>
            <person name="Brettin T."/>
            <person name="Detter J.C."/>
            <person name="Han C."/>
            <person name="Bristow J."/>
            <person name="Goker M."/>
            <person name="Rohde M."/>
            <person name="Eisen J.A."/>
            <person name="Markowitz V."/>
            <person name="Kyrpides N.C."/>
            <person name="Klenk H.P."/>
            <person name="Hugenholtz P."/>
        </authorList>
    </citation>
    <scope>NUCLEOTIDE SEQUENCE [LARGE SCALE GENOMIC DNA]</scope>
    <source>
        <strain evidence="14">ATCC 27872 / DSM 7271 / JCM 12966 / VPI 2845</strain>
    </source>
</reference>
<dbReference type="InterPro" id="IPR000462">
    <property type="entry name" value="CDP-OH_P_trans"/>
</dbReference>
<evidence type="ECO:0000256" key="1">
    <source>
        <dbReference type="ARBA" id="ARBA00004141"/>
    </source>
</evidence>
<comment type="subcellular location">
    <subcellularLocation>
        <location evidence="1">Membrane</location>
        <topology evidence="1">Multi-pass membrane protein</topology>
    </subcellularLocation>
</comment>
<keyword evidence="14" id="KW-1185">Reference proteome</keyword>
<dbReference type="PROSITE" id="PS00379">
    <property type="entry name" value="CDP_ALCOHOL_P_TRANSF"/>
    <property type="match status" value="1"/>
</dbReference>
<evidence type="ECO:0000256" key="7">
    <source>
        <dbReference type="ARBA" id="ARBA00023098"/>
    </source>
</evidence>
<dbReference type="EMBL" id="CP001632">
    <property type="protein sequence ID" value="ACU93646.1"/>
    <property type="molecule type" value="Genomic_DNA"/>
</dbReference>
<protein>
    <submittedName>
        <fullName evidence="13">CDP-alcohol phosphatidyltransferase</fullName>
    </submittedName>
</protein>
<evidence type="ECO:0000256" key="9">
    <source>
        <dbReference type="ARBA" id="ARBA00023209"/>
    </source>
</evidence>
<evidence type="ECO:0000256" key="8">
    <source>
        <dbReference type="ARBA" id="ARBA00023136"/>
    </source>
</evidence>
<comment type="similarity">
    <text evidence="2 11">Belongs to the CDP-alcohol phosphatidyltransferase class-I family.</text>
</comment>
<feature type="transmembrane region" description="Helical" evidence="12">
    <location>
        <begin position="206"/>
        <end position="234"/>
    </location>
</feature>
<sequence>MLIVSRMKKYVPNLITLSNLFCGTVAIVFAVRGTIDWAALFVAIGIFLDFFDGFFARLLHVKSEMGLQLDSLADMVTSGVVPGIAMFQLLNNSTYVLQTEGTFVMLLPYVGFLITLASAYRLANFNIDTRQTSGFIGLPTPANTMFILSLPLILQYQPTELFDSLLHNMWVLLGITLLSAYLLNAEIALFALKFSDYSFKNNALKYIFLALCVILLLSLKIIAIPLIILLYIILSLLPKR</sequence>
<keyword evidence="7" id="KW-0443">Lipid metabolism</keyword>
<keyword evidence="3" id="KW-0444">Lipid biosynthesis</keyword>
<accession>C7M3M0</accession>
<keyword evidence="8 12" id="KW-0472">Membrane</keyword>
<evidence type="ECO:0000256" key="10">
    <source>
        <dbReference type="ARBA" id="ARBA00023264"/>
    </source>
</evidence>
<dbReference type="STRING" id="521097.Coch_2102"/>
<evidence type="ECO:0000256" key="3">
    <source>
        <dbReference type="ARBA" id="ARBA00022516"/>
    </source>
</evidence>
<name>C7M3M0_CAPOD</name>
<feature type="transmembrane region" description="Helical" evidence="12">
    <location>
        <begin position="102"/>
        <end position="123"/>
    </location>
</feature>
<dbReference type="AlphaFoldDB" id="C7M3M0"/>
<dbReference type="Gene3D" id="1.20.120.1760">
    <property type="match status" value="1"/>
</dbReference>
<dbReference type="PANTHER" id="PTHR14269:SF61">
    <property type="entry name" value="CDP-DIACYLGLYCEROL--SERINE O-PHOSPHATIDYLTRANSFERASE"/>
    <property type="match status" value="1"/>
</dbReference>
<feature type="transmembrane region" description="Helical" evidence="12">
    <location>
        <begin position="37"/>
        <end position="59"/>
    </location>
</feature>
<feature type="transmembrane region" description="Helical" evidence="12">
    <location>
        <begin position="12"/>
        <end position="31"/>
    </location>
</feature>
<dbReference type="eggNOG" id="COG1183">
    <property type="taxonomic scope" value="Bacteria"/>
</dbReference>
<keyword evidence="4 11" id="KW-0808">Transferase</keyword>
<feature type="transmembrane region" description="Helical" evidence="12">
    <location>
        <begin position="135"/>
        <end position="157"/>
    </location>
</feature>
<evidence type="ECO:0000256" key="12">
    <source>
        <dbReference type="SAM" id="Phobius"/>
    </source>
</evidence>
<proteinExistence type="inferred from homology"/>
<dbReference type="GO" id="GO:0016780">
    <property type="term" value="F:phosphotransferase activity, for other substituted phosphate groups"/>
    <property type="evidence" value="ECO:0007669"/>
    <property type="project" value="InterPro"/>
</dbReference>
<dbReference type="InterPro" id="IPR043130">
    <property type="entry name" value="CDP-OH_PTrfase_TM_dom"/>
</dbReference>
<dbReference type="InterPro" id="IPR048254">
    <property type="entry name" value="CDP_ALCOHOL_P_TRANSF_CS"/>
</dbReference>